<proteinExistence type="predicted"/>
<feature type="compositionally biased region" description="Low complexity" evidence="1">
    <location>
        <begin position="25"/>
        <end position="42"/>
    </location>
</feature>
<dbReference type="AlphaFoldDB" id="A0A5C1AUV1"/>
<evidence type="ECO:0000313" key="3">
    <source>
        <dbReference type="Proteomes" id="UP000324974"/>
    </source>
</evidence>
<accession>A0A5C1AUV1</accession>
<dbReference type="Proteomes" id="UP000324974">
    <property type="component" value="Chromosome"/>
</dbReference>
<dbReference type="EMBL" id="CP042425">
    <property type="protein sequence ID" value="QEL20578.1"/>
    <property type="molecule type" value="Genomic_DNA"/>
</dbReference>
<sequence length="214" mass="23061">MTTSIRRDTPRLEPPRGCRPGTATRRGSPRPSAASPRPAAPRSGHDQQPRVQKPGTECNVQVGRVRIDYGDQGRRPLDAGLPQHVVLGRVALHPQAVPVSAGRRAGRLLTRATSPSNHPRFPPLGEVGQVLRRGARGRYRRGHGGLGLAGHGGLPSPMRGIGGFRRDSFGRFSPNPPGRRVPAGRGGGRGPWRRRRPPPTGPGPRRRRPPVGPR</sequence>
<dbReference type="KEGG" id="lrs:PX52LOC_07683"/>
<evidence type="ECO:0000313" key="2">
    <source>
        <dbReference type="EMBL" id="QEL20578.1"/>
    </source>
</evidence>
<feature type="compositionally biased region" description="Gly residues" evidence="1">
    <location>
        <begin position="144"/>
        <end position="153"/>
    </location>
</feature>
<feature type="region of interest" description="Disordered" evidence="1">
    <location>
        <begin position="1"/>
        <end position="55"/>
    </location>
</feature>
<organism evidence="2 3">
    <name type="scientific">Limnoglobus roseus</name>
    <dbReference type="NCBI Taxonomy" id="2598579"/>
    <lineage>
        <taxon>Bacteria</taxon>
        <taxon>Pseudomonadati</taxon>
        <taxon>Planctomycetota</taxon>
        <taxon>Planctomycetia</taxon>
        <taxon>Gemmatales</taxon>
        <taxon>Gemmataceae</taxon>
        <taxon>Limnoglobus</taxon>
    </lineage>
</organism>
<feature type="compositionally biased region" description="Basic residues" evidence="1">
    <location>
        <begin position="204"/>
        <end position="214"/>
    </location>
</feature>
<protein>
    <submittedName>
        <fullName evidence="2">Uncharacterized protein</fullName>
    </submittedName>
</protein>
<gene>
    <name evidence="2" type="ORF">PX52LOC_07683</name>
</gene>
<name>A0A5C1AUV1_9BACT</name>
<feature type="compositionally biased region" description="Basic and acidic residues" evidence="1">
    <location>
        <begin position="1"/>
        <end position="16"/>
    </location>
</feature>
<keyword evidence="3" id="KW-1185">Reference proteome</keyword>
<evidence type="ECO:0000256" key="1">
    <source>
        <dbReference type="SAM" id="MobiDB-lite"/>
    </source>
</evidence>
<feature type="region of interest" description="Disordered" evidence="1">
    <location>
        <begin position="144"/>
        <end position="214"/>
    </location>
</feature>
<reference evidence="3" key="1">
    <citation type="submission" date="2019-08" db="EMBL/GenBank/DDBJ databases">
        <title>Limnoglobus roseus gen. nov., sp. nov., a novel freshwater planctomycete with a giant genome from the family Gemmataceae.</title>
        <authorList>
            <person name="Kulichevskaya I.S."/>
            <person name="Naumoff D.G."/>
            <person name="Miroshnikov K."/>
            <person name="Ivanova A."/>
            <person name="Philippov D.A."/>
            <person name="Hakobyan A."/>
            <person name="Rijpstra I.C."/>
            <person name="Sinninghe Damste J.S."/>
            <person name="Liesack W."/>
            <person name="Dedysh S.N."/>
        </authorList>
    </citation>
    <scope>NUCLEOTIDE SEQUENCE [LARGE SCALE GENOMIC DNA]</scope>
    <source>
        <strain evidence="3">PX52</strain>
    </source>
</reference>